<reference evidence="2 3" key="1">
    <citation type="submission" date="2018-03" db="EMBL/GenBank/DDBJ databases">
        <title>Genomic Encyclopedia of Archaeal and Bacterial Type Strains, Phase II (KMG-II): from individual species to whole genera.</title>
        <authorList>
            <person name="Goeker M."/>
        </authorList>
    </citation>
    <scope>NUCLEOTIDE SEQUENCE [LARGE SCALE GENOMIC DNA]</scope>
    <source>
        <strain evidence="2 3">DSM 45601</strain>
    </source>
</reference>
<feature type="region of interest" description="Disordered" evidence="1">
    <location>
        <begin position="492"/>
        <end position="629"/>
    </location>
</feature>
<protein>
    <submittedName>
        <fullName evidence="2">Uncharacterized protein</fullName>
    </submittedName>
</protein>
<feature type="compositionally biased region" description="Low complexity" evidence="1">
    <location>
        <begin position="499"/>
        <end position="510"/>
    </location>
</feature>
<organism evidence="2 3">
    <name type="scientific">Allonocardiopsis opalescens</name>
    <dbReference type="NCBI Taxonomy" id="1144618"/>
    <lineage>
        <taxon>Bacteria</taxon>
        <taxon>Bacillati</taxon>
        <taxon>Actinomycetota</taxon>
        <taxon>Actinomycetes</taxon>
        <taxon>Streptosporangiales</taxon>
        <taxon>Allonocardiopsis</taxon>
    </lineage>
</organism>
<sequence length="666" mass="63935">MTSDHRTGRPPGQVMARTARDLILSRSGPSTEAADTADPHAPDGTDAGADAAARRGTDRAPAPYPAAAGGPRADVPGSTNGPVTSGPTPLHAEQRGDGRTRSSVSAPSPGSGAPVAARVSSVEATAGSGESRPGSAPPGPDAVGPADGVDAGAASPRSATGALLVVRNGSGPGGPPAAPVAGESAADAPVPSTGPPTSGSPRSGGEEAGGRRTRSGPRASLSGCVPSAGAAAALDEGRGTAAPIEVSDAGACFDLSASLQSARPVIPAGPAIRSGTGPGAPSVPPEVAPSGAKYGGDRASSDPGGDLTEGTSGSEAGPIGAERQGDAVLLGAGDAHAPDRANIGMEGNEFGAGVRQAARSSTDPTGPAADSSRSTNASPPSERSPLTAKQRGGLGARSSASALSAGAGGGLSGRTASTPMAAVPGKGRGAASSGAIELQVSDGVDAGAVRTRLNPGAGLATRNGVVCGGPPTTSGVAAAGAEECRGARVRSGAAALSVGAGDARSGRASSAGGGRRGERRRGAAPRSTVGIPAPDGADHLAERARSDRGLAAWSGTAPAGPSTALPTCPNRPPAIERTRSGGVRWAGDPARPGMSTPPVHRLIARSGACAASRRWPGTKGRSEAGGIRWPEASGAEGVVSGAARLRAVAAAPSGGERRGEDVRDGG</sequence>
<feature type="region of interest" description="Disordered" evidence="1">
    <location>
        <begin position="268"/>
        <end position="434"/>
    </location>
</feature>
<comment type="caution">
    <text evidence="2">The sequence shown here is derived from an EMBL/GenBank/DDBJ whole genome shotgun (WGS) entry which is preliminary data.</text>
</comment>
<feature type="region of interest" description="Disordered" evidence="1">
    <location>
        <begin position="1"/>
        <end position="225"/>
    </location>
</feature>
<evidence type="ECO:0000313" key="2">
    <source>
        <dbReference type="EMBL" id="PRX97764.1"/>
    </source>
</evidence>
<feature type="compositionally biased region" description="Low complexity" evidence="1">
    <location>
        <begin position="59"/>
        <end position="73"/>
    </location>
</feature>
<keyword evidence="3" id="KW-1185">Reference proteome</keyword>
<feature type="compositionally biased region" description="Basic and acidic residues" evidence="1">
    <location>
        <begin position="536"/>
        <end position="548"/>
    </location>
</feature>
<dbReference type="AlphaFoldDB" id="A0A2T0Q1T7"/>
<evidence type="ECO:0000313" key="3">
    <source>
        <dbReference type="Proteomes" id="UP000237846"/>
    </source>
</evidence>
<feature type="compositionally biased region" description="Low complexity" evidence="1">
    <location>
        <begin position="396"/>
        <end position="405"/>
    </location>
</feature>
<dbReference type="Proteomes" id="UP000237846">
    <property type="component" value="Unassembled WGS sequence"/>
</dbReference>
<gene>
    <name evidence="2" type="ORF">CLV72_105114</name>
</gene>
<dbReference type="EMBL" id="PVZC01000005">
    <property type="protein sequence ID" value="PRX97764.1"/>
    <property type="molecule type" value="Genomic_DNA"/>
</dbReference>
<feature type="compositionally biased region" description="Polar residues" evidence="1">
    <location>
        <begin position="77"/>
        <end position="87"/>
    </location>
</feature>
<feature type="compositionally biased region" description="Low complexity" evidence="1">
    <location>
        <begin position="179"/>
        <end position="203"/>
    </location>
</feature>
<feature type="compositionally biased region" description="Polar residues" evidence="1">
    <location>
        <begin position="371"/>
        <end position="381"/>
    </location>
</feature>
<feature type="compositionally biased region" description="Low complexity" evidence="1">
    <location>
        <begin position="102"/>
        <end position="117"/>
    </location>
</feature>
<name>A0A2T0Q1T7_9ACTN</name>
<feature type="compositionally biased region" description="Low complexity" evidence="1">
    <location>
        <begin position="141"/>
        <end position="156"/>
    </location>
</feature>
<evidence type="ECO:0000256" key="1">
    <source>
        <dbReference type="SAM" id="MobiDB-lite"/>
    </source>
</evidence>
<accession>A0A2T0Q1T7</accession>
<proteinExistence type="predicted"/>